<dbReference type="Pfam" id="PF07157">
    <property type="entry name" value="DNA_circ_N"/>
    <property type="match status" value="1"/>
</dbReference>
<dbReference type="KEGG" id="aaqu:D3M96_14230"/>
<evidence type="ECO:0000313" key="3">
    <source>
        <dbReference type="Proteomes" id="UP000268070"/>
    </source>
</evidence>
<sequence length="360" mass="37885">MSWRDQKQAASFRGVAFEVLRDSAPAGQRTQVHEYPQRDTPLVEALGKRTKEIRVTAFVAGDDCLSQRDALLEVIEQPGSGELILPWTGSITATCIDCTYQHDRRTQGMVQFELVFVEGEAEPSYPVAGADAASTLNSAADAVQMSALERFTAALEGIDLSQISLDAVLTPIGQVLEVVQDVYGSVSGVLGSAQRVFDSVMAGPGAFAHAVFGIIGGARSLFGGFYSRAQGVMSLFGLADRADAVQRLGGTLLPSGAANRVFVAAVRSLVQDAVAVDAVRGASELPSKTISVTRAGQVAVDGLKQGGVAVDSGTLGQVVDGLTGVDRVELPVADDVLQVRDGISESLWALPSSHQRRITR</sequence>
<dbReference type="OrthoDB" id="378644at2"/>
<feature type="domain" description="DNA circulation N-terminal" evidence="1">
    <location>
        <begin position="8"/>
        <end position="92"/>
    </location>
</feature>
<organism evidence="2 3">
    <name type="scientific">Alcaligenes aquatilis</name>
    <dbReference type="NCBI Taxonomy" id="323284"/>
    <lineage>
        <taxon>Bacteria</taxon>
        <taxon>Pseudomonadati</taxon>
        <taxon>Pseudomonadota</taxon>
        <taxon>Betaproteobacteria</taxon>
        <taxon>Burkholderiales</taxon>
        <taxon>Alcaligenaceae</taxon>
        <taxon>Alcaligenes</taxon>
    </lineage>
</organism>
<gene>
    <name evidence="2" type="ORF">D3M96_14230</name>
</gene>
<dbReference type="Proteomes" id="UP000268070">
    <property type="component" value="Chromosome"/>
</dbReference>
<proteinExistence type="predicted"/>
<accession>A0A3G2HX10</accession>
<evidence type="ECO:0000259" key="1">
    <source>
        <dbReference type="Pfam" id="PF07157"/>
    </source>
</evidence>
<dbReference type="InterPro" id="IPR009826">
    <property type="entry name" value="DNA_circ_N"/>
</dbReference>
<name>A0A3G2HX10_9BURK</name>
<dbReference type="RefSeq" id="WP_121739313.1">
    <property type="nucleotide sequence ID" value="NZ_CP032153.1"/>
</dbReference>
<dbReference type="AlphaFoldDB" id="A0A3G2HX10"/>
<dbReference type="EMBL" id="CP032153">
    <property type="protein sequence ID" value="AYN21587.1"/>
    <property type="molecule type" value="Genomic_DNA"/>
</dbReference>
<reference evidence="2 3" key="1">
    <citation type="submission" date="2018-09" db="EMBL/GenBank/DDBJ databases">
        <title>Complete genome sequence of the hydrocarbonoclastic bacterium Alcaligenes aquatilis QD168, isolated from a crude-oil polluted marine sediment of Central Chile.</title>
        <authorList>
            <person name="Duran R.E."/>
            <person name="Barra B."/>
            <person name="Salva-Serra F."/>
            <person name="Mendez V."/>
            <person name="Moore E.R.B."/>
            <person name="Seeger M."/>
        </authorList>
    </citation>
    <scope>NUCLEOTIDE SEQUENCE [LARGE SCALE GENOMIC DNA]</scope>
    <source>
        <strain evidence="2 3">QD168</strain>
    </source>
</reference>
<protein>
    <recommendedName>
        <fullName evidence="1">DNA circulation N-terminal domain-containing protein</fullName>
    </recommendedName>
</protein>
<evidence type="ECO:0000313" key="2">
    <source>
        <dbReference type="EMBL" id="AYN21587.1"/>
    </source>
</evidence>